<dbReference type="InterPro" id="IPR051319">
    <property type="entry name" value="Oligoribo/pAp-PDE_c-di-AMP_PDE"/>
</dbReference>
<evidence type="ECO:0000259" key="2">
    <source>
        <dbReference type="Pfam" id="PF02272"/>
    </source>
</evidence>
<dbReference type="Pfam" id="PF02272">
    <property type="entry name" value="DHHA1"/>
    <property type="match status" value="1"/>
</dbReference>
<dbReference type="EMBL" id="LHXL01000003">
    <property type="protein sequence ID" value="KXA90577.1"/>
    <property type="molecule type" value="Genomic_DNA"/>
</dbReference>
<accession>A0A133U8S0</accession>
<dbReference type="Gene3D" id="3.90.1640.10">
    <property type="entry name" value="inorganic pyrophosphatase (n-terminal core)"/>
    <property type="match status" value="1"/>
</dbReference>
<feature type="domain" description="DHHA1" evidence="2">
    <location>
        <begin position="245"/>
        <end position="321"/>
    </location>
</feature>
<reference evidence="3 4" key="1">
    <citation type="journal article" date="2016" name="Sci. Rep.">
        <title>Metabolic traits of an uncultured archaeal lineage -MSBL1- from brine pools of the Red Sea.</title>
        <authorList>
            <person name="Mwirichia R."/>
            <person name="Alam I."/>
            <person name="Rashid M."/>
            <person name="Vinu M."/>
            <person name="Ba-Alawi W."/>
            <person name="Anthony Kamau A."/>
            <person name="Kamanda Ngugi D."/>
            <person name="Goker M."/>
            <person name="Klenk H.P."/>
            <person name="Bajic V."/>
            <person name="Stingl U."/>
        </authorList>
    </citation>
    <scope>NUCLEOTIDE SEQUENCE [LARGE SCALE GENOMIC DNA]</scope>
    <source>
        <strain evidence="3">SCGC-AAA259D14</strain>
    </source>
</reference>
<evidence type="ECO:0000313" key="3">
    <source>
        <dbReference type="EMBL" id="KXA90577.1"/>
    </source>
</evidence>
<dbReference type="PANTHER" id="PTHR47618:SF1">
    <property type="entry name" value="BIFUNCTIONAL OLIGORIBONUCLEASE AND PAP PHOSPHATASE NRNA"/>
    <property type="match status" value="1"/>
</dbReference>
<evidence type="ECO:0000259" key="1">
    <source>
        <dbReference type="Pfam" id="PF01368"/>
    </source>
</evidence>
<dbReference type="Pfam" id="PF01368">
    <property type="entry name" value="DHH"/>
    <property type="match status" value="1"/>
</dbReference>
<protein>
    <recommendedName>
        <fullName evidence="5">DDH domain-containing protein</fullName>
    </recommendedName>
</protein>
<evidence type="ECO:0000313" key="4">
    <source>
        <dbReference type="Proteomes" id="UP000070589"/>
    </source>
</evidence>
<dbReference type="InterPro" id="IPR038763">
    <property type="entry name" value="DHH_sf"/>
</dbReference>
<sequence>MSDIAQHIVKLGREKKRVLVLGHPHADPDAVSSVIALGEILESQGAKVKTGIPKNLSKLGKNVLEKIGIEITINPPVDADSIIISDTSSLEQLKEYEEKIKSVNSEVIFIDHHHSDEKTRKKVNKYHINEDTTSTAELILEIAKELNYDFDSRTAQLLLTGIISDTGHLKFANEETFKSIGSLLENGADYNQALKALKTPEDPSKKVALLKAVERSELHKAHGRWIIFSEVGAYESDAASLFIKIGGDVAAVASENGKEIRISARARRGLESETHLHLGKLMNKLAEKFDGTGGGHTGAAAMTVKGDLEHVKSETLKELKKMMEPI</sequence>
<dbReference type="AlphaFoldDB" id="A0A133U8S0"/>
<comment type="caution">
    <text evidence="3">The sequence shown here is derived from an EMBL/GenBank/DDBJ whole genome shotgun (WGS) entry which is preliminary data.</text>
</comment>
<keyword evidence="4" id="KW-1185">Reference proteome</keyword>
<dbReference type="GO" id="GO:0003676">
    <property type="term" value="F:nucleic acid binding"/>
    <property type="evidence" value="ECO:0007669"/>
    <property type="project" value="InterPro"/>
</dbReference>
<dbReference type="InterPro" id="IPR003156">
    <property type="entry name" value="DHHA1_dom"/>
</dbReference>
<dbReference type="Gene3D" id="3.10.310.30">
    <property type="match status" value="1"/>
</dbReference>
<dbReference type="SUPFAM" id="SSF64182">
    <property type="entry name" value="DHH phosphoesterases"/>
    <property type="match status" value="1"/>
</dbReference>
<dbReference type="PATRIC" id="fig|1698261.3.peg.358"/>
<dbReference type="PANTHER" id="PTHR47618">
    <property type="entry name" value="BIFUNCTIONAL OLIGORIBONUCLEASE AND PAP PHOSPHATASE NRNA"/>
    <property type="match status" value="1"/>
</dbReference>
<feature type="domain" description="DDH" evidence="1">
    <location>
        <begin position="17"/>
        <end position="162"/>
    </location>
</feature>
<evidence type="ECO:0008006" key="5">
    <source>
        <dbReference type="Google" id="ProtNLM"/>
    </source>
</evidence>
<name>A0A133U8S0_9EURY</name>
<dbReference type="InterPro" id="IPR001667">
    <property type="entry name" value="DDH_dom"/>
</dbReference>
<gene>
    <name evidence="3" type="ORF">AKJ62_00445</name>
</gene>
<proteinExistence type="predicted"/>
<organism evidence="3 4">
    <name type="scientific">candidate division MSBL1 archaeon SCGC-AAA259D14</name>
    <dbReference type="NCBI Taxonomy" id="1698261"/>
    <lineage>
        <taxon>Archaea</taxon>
        <taxon>Methanobacteriati</taxon>
        <taxon>Methanobacteriota</taxon>
        <taxon>candidate division MSBL1</taxon>
    </lineage>
</organism>
<dbReference type="Proteomes" id="UP000070589">
    <property type="component" value="Unassembled WGS sequence"/>
</dbReference>